<sequence length="148" mass="15620">MPKMSTTGHRLHIGCPAPCTAMTSGTCSRRTTTGASLRKAVSTTRSSEDRLKRNAAWSGCGPTLSKPEIQRPTMAESIRQYGTLTTTGPTPSRPASTSTSTGGSGWCGTRFRPITTSGCGGPFSTVCTTSSVTFCTTGMWREDNGDRK</sequence>
<feature type="region of interest" description="Disordered" evidence="1">
    <location>
        <begin position="26"/>
        <end position="48"/>
    </location>
</feature>
<evidence type="ECO:0000256" key="1">
    <source>
        <dbReference type="SAM" id="MobiDB-lite"/>
    </source>
</evidence>
<dbReference type="EMBL" id="HBUE01309364">
    <property type="protein sequence ID" value="CAG6582643.1"/>
    <property type="molecule type" value="Transcribed_RNA"/>
</dbReference>
<name>A0A8D8H9Q8_CULPI</name>
<reference evidence="2" key="1">
    <citation type="submission" date="2021-05" db="EMBL/GenBank/DDBJ databases">
        <authorList>
            <person name="Alioto T."/>
            <person name="Alioto T."/>
            <person name="Gomez Garrido J."/>
        </authorList>
    </citation>
    <scope>NUCLEOTIDE SEQUENCE</scope>
</reference>
<feature type="compositionally biased region" description="Low complexity" evidence="1">
    <location>
        <begin position="85"/>
        <end position="101"/>
    </location>
</feature>
<accession>A0A8D8H9Q8</accession>
<organism evidence="2">
    <name type="scientific">Culex pipiens</name>
    <name type="common">House mosquito</name>
    <dbReference type="NCBI Taxonomy" id="7175"/>
    <lineage>
        <taxon>Eukaryota</taxon>
        <taxon>Metazoa</taxon>
        <taxon>Ecdysozoa</taxon>
        <taxon>Arthropoda</taxon>
        <taxon>Hexapoda</taxon>
        <taxon>Insecta</taxon>
        <taxon>Pterygota</taxon>
        <taxon>Neoptera</taxon>
        <taxon>Endopterygota</taxon>
        <taxon>Diptera</taxon>
        <taxon>Nematocera</taxon>
        <taxon>Culicoidea</taxon>
        <taxon>Culicidae</taxon>
        <taxon>Culicinae</taxon>
        <taxon>Culicini</taxon>
        <taxon>Culex</taxon>
        <taxon>Culex</taxon>
    </lineage>
</organism>
<dbReference type="AlphaFoldDB" id="A0A8D8H9Q8"/>
<feature type="region of interest" description="Disordered" evidence="1">
    <location>
        <begin position="83"/>
        <end position="104"/>
    </location>
</feature>
<proteinExistence type="predicted"/>
<protein>
    <submittedName>
        <fullName evidence="2">(northern house mosquito) hypothetical protein</fullName>
    </submittedName>
</protein>
<dbReference type="EMBL" id="HBUE01203170">
    <property type="protein sequence ID" value="CAG6530809.1"/>
    <property type="molecule type" value="Transcribed_RNA"/>
</dbReference>
<evidence type="ECO:0000313" key="2">
    <source>
        <dbReference type="EMBL" id="CAG6530809.1"/>
    </source>
</evidence>